<evidence type="ECO:0000313" key="2">
    <source>
        <dbReference type="Proteomes" id="UP000886998"/>
    </source>
</evidence>
<name>A0A8X6YCM5_9ARAC</name>
<sequence>MPVLAAIACVGEKGVIPSPSIPFLELTMSDECCNWAISMSQVSRGGWSPDSPTRCTAANVGSRSSSVARQLVRHGGSTKIVCHSPIREGPPERGENEICNKFLFLSLFR</sequence>
<accession>A0A8X6YCM5</accession>
<comment type="caution">
    <text evidence="1">The sequence shown here is derived from an EMBL/GenBank/DDBJ whole genome shotgun (WGS) entry which is preliminary data.</text>
</comment>
<gene>
    <name evidence="1" type="ORF">TNIN_328601</name>
</gene>
<dbReference type="AlphaFoldDB" id="A0A8X6YCM5"/>
<keyword evidence="2" id="KW-1185">Reference proteome</keyword>
<dbReference type="OrthoDB" id="10444894at2759"/>
<evidence type="ECO:0000313" key="1">
    <source>
        <dbReference type="EMBL" id="GFY69612.1"/>
    </source>
</evidence>
<reference evidence="1" key="1">
    <citation type="submission" date="2020-08" db="EMBL/GenBank/DDBJ databases">
        <title>Multicomponent nature underlies the extraordinary mechanical properties of spider dragline silk.</title>
        <authorList>
            <person name="Kono N."/>
            <person name="Nakamura H."/>
            <person name="Mori M."/>
            <person name="Yoshida Y."/>
            <person name="Ohtoshi R."/>
            <person name="Malay A.D."/>
            <person name="Moran D.A.P."/>
            <person name="Tomita M."/>
            <person name="Numata K."/>
            <person name="Arakawa K."/>
        </authorList>
    </citation>
    <scope>NUCLEOTIDE SEQUENCE</scope>
</reference>
<dbReference type="Proteomes" id="UP000886998">
    <property type="component" value="Unassembled WGS sequence"/>
</dbReference>
<proteinExistence type="predicted"/>
<protein>
    <submittedName>
        <fullName evidence="1">Uncharacterized protein</fullName>
    </submittedName>
</protein>
<dbReference type="EMBL" id="BMAV01017721">
    <property type="protein sequence ID" value="GFY69612.1"/>
    <property type="molecule type" value="Genomic_DNA"/>
</dbReference>
<organism evidence="1 2">
    <name type="scientific">Trichonephila inaurata madagascariensis</name>
    <dbReference type="NCBI Taxonomy" id="2747483"/>
    <lineage>
        <taxon>Eukaryota</taxon>
        <taxon>Metazoa</taxon>
        <taxon>Ecdysozoa</taxon>
        <taxon>Arthropoda</taxon>
        <taxon>Chelicerata</taxon>
        <taxon>Arachnida</taxon>
        <taxon>Araneae</taxon>
        <taxon>Araneomorphae</taxon>
        <taxon>Entelegynae</taxon>
        <taxon>Araneoidea</taxon>
        <taxon>Nephilidae</taxon>
        <taxon>Trichonephila</taxon>
        <taxon>Trichonephila inaurata</taxon>
    </lineage>
</organism>